<dbReference type="InParanoid" id="A0A507AZI2"/>
<dbReference type="AlphaFoldDB" id="A0A507AZI2"/>
<protein>
    <recommendedName>
        <fullName evidence="6">Maleylacetoacetate isomerase</fullName>
    </recommendedName>
</protein>
<dbReference type="GO" id="GO:0005739">
    <property type="term" value="C:mitochondrion"/>
    <property type="evidence" value="ECO:0007669"/>
    <property type="project" value="TreeGrafter"/>
</dbReference>
<dbReference type="SFLD" id="SFLDG00358">
    <property type="entry name" value="Main_(cytGST)"/>
    <property type="match status" value="1"/>
</dbReference>
<dbReference type="PROSITE" id="PS50405">
    <property type="entry name" value="GST_CTER"/>
    <property type="match status" value="1"/>
</dbReference>
<evidence type="ECO:0000313" key="5">
    <source>
        <dbReference type="Proteomes" id="UP000319257"/>
    </source>
</evidence>
<dbReference type="PANTHER" id="PTHR42673">
    <property type="entry name" value="MALEYLACETOACETATE ISOMERASE"/>
    <property type="match status" value="1"/>
</dbReference>
<evidence type="ECO:0000256" key="1">
    <source>
        <dbReference type="ARBA" id="ARBA00010007"/>
    </source>
</evidence>
<dbReference type="NCBIfam" id="TIGR01262">
    <property type="entry name" value="maiA"/>
    <property type="match status" value="1"/>
</dbReference>
<dbReference type="GO" id="GO:0006749">
    <property type="term" value="P:glutathione metabolic process"/>
    <property type="evidence" value="ECO:0007669"/>
    <property type="project" value="TreeGrafter"/>
</dbReference>
<comment type="caution">
    <text evidence="4">The sequence shown here is derived from an EMBL/GenBank/DDBJ whole genome shotgun (WGS) entry which is preliminary data.</text>
</comment>
<dbReference type="RefSeq" id="XP_030992130.1">
    <property type="nucleotide sequence ID" value="XM_031143515.1"/>
</dbReference>
<dbReference type="Gene3D" id="3.40.30.10">
    <property type="entry name" value="Glutaredoxin"/>
    <property type="match status" value="1"/>
</dbReference>
<dbReference type="GO" id="GO:0004364">
    <property type="term" value="F:glutathione transferase activity"/>
    <property type="evidence" value="ECO:0007669"/>
    <property type="project" value="TreeGrafter"/>
</dbReference>
<keyword evidence="5" id="KW-1185">Reference proteome</keyword>
<dbReference type="GO" id="GO:0016034">
    <property type="term" value="F:maleylacetoacetate isomerase activity"/>
    <property type="evidence" value="ECO:0007669"/>
    <property type="project" value="TreeGrafter"/>
</dbReference>
<sequence length="226" mass="24855">MASKDNASSLTLYSWSKSSCSCRLRIALSHKKLPYRLVDIDYASREHHRADYARMNPSRSVPTLVVTSSGGGEADAVHIGQSVAALEFLEEAFPDAPALLPAARDLAARALVRTLVQAVVTDMQPPTNTRVLDMAREMGVADVDEWCRRVHVRGFTAYEGLIAGRAGKFSLGDEVTLADVCLVPAAWNATGRWGMELSEWPTVMRVFNNLMELEAFKGEDWRGKTA</sequence>
<comment type="similarity">
    <text evidence="1">Belongs to the GST superfamily. Zeta family.</text>
</comment>
<evidence type="ECO:0000259" key="2">
    <source>
        <dbReference type="PROSITE" id="PS50404"/>
    </source>
</evidence>
<dbReference type="Proteomes" id="UP000319257">
    <property type="component" value="Unassembled WGS sequence"/>
</dbReference>
<evidence type="ECO:0000259" key="3">
    <source>
        <dbReference type="PROSITE" id="PS50405"/>
    </source>
</evidence>
<reference evidence="4 5" key="1">
    <citation type="submission" date="2019-06" db="EMBL/GenBank/DDBJ databases">
        <title>Draft genome sequence of the filamentous fungus Phialemoniopsis curvata isolated from diesel fuel.</title>
        <authorList>
            <person name="Varaljay V.A."/>
            <person name="Lyon W.J."/>
            <person name="Crouch A.L."/>
            <person name="Drake C.E."/>
            <person name="Hollomon J.M."/>
            <person name="Nadeau L.J."/>
            <person name="Nunn H.S."/>
            <person name="Stevenson B.S."/>
            <person name="Bojanowski C.L."/>
            <person name="Crookes-Goodson W.J."/>
        </authorList>
    </citation>
    <scope>NUCLEOTIDE SEQUENCE [LARGE SCALE GENOMIC DNA]</scope>
    <source>
        <strain evidence="4 5">D216</strain>
    </source>
</reference>
<dbReference type="InterPro" id="IPR010987">
    <property type="entry name" value="Glutathione-S-Trfase_C-like"/>
</dbReference>
<accession>A0A507AZI2</accession>
<dbReference type="Pfam" id="PF00043">
    <property type="entry name" value="GST_C"/>
    <property type="match status" value="1"/>
</dbReference>
<dbReference type="PROSITE" id="PS50404">
    <property type="entry name" value="GST_NTER"/>
    <property type="match status" value="1"/>
</dbReference>
<dbReference type="Pfam" id="PF13409">
    <property type="entry name" value="GST_N_2"/>
    <property type="match status" value="1"/>
</dbReference>
<dbReference type="InterPro" id="IPR040079">
    <property type="entry name" value="Glutathione_S-Trfase"/>
</dbReference>
<dbReference type="Gene3D" id="1.20.1050.10">
    <property type="match status" value="1"/>
</dbReference>
<dbReference type="InterPro" id="IPR005955">
    <property type="entry name" value="GST_Zeta"/>
</dbReference>
<dbReference type="InterPro" id="IPR004046">
    <property type="entry name" value="GST_C"/>
</dbReference>
<proteinExistence type="inferred from homology"/>
<evidence type="ECO:0000313" key="4">
    <source>
        <dbReference type="EMBL" id="TPX10419.1"/>
    </source>
</evidence>
<dbReference type="STRING" id="1093900.A0A507AZI2"/>
<dbReference type="SUPFAM" id="SSF52833">
    <property type="entry name" value="Thioredoxin-like"/>
    <property type="match status" value="1"/>
</dbReference>
<dbReference type="PANTHER" id="PTHR42673:SF4">
    <property type="entry name" value="MALEYLACETOACETATE ISOMERASE"/>
    <property type="match status" value="1"/>
</dbReference>
<organism evidence="4 5">
    <name type="scientific">Thyridium curvatum</name>
    <dbReference type="NCBI Taxonomy" id="1093900"/>
    <lineage>
        <taxon>Eukaryota</taxon>
        <taxon>Fungi</taxon>
        <taxon>Dikarya</taxon>
        <taxon>Ascomycota</taxon>
        <taxon>Pezizomycotina</taxon>
        <taxon>Sordariomycetes</taxon>
        <taxon>Sordariomycetidae</taxon>
        <taxon>Thyridiales</taxon>
        <taxon>Thyridiaceae</taxon>
        <taxon>Thyridium</taxon>
    </lineage>
</organism>
<evidence type="ECO:0008006" key="6">
    <source>
        <dbReference type="Google" id="ProtNLM"/>
    </source>
</evidence>
<dbReference type="InterPro" id="IPR036249">
    <property type="entry name" value="Thioredoxin-like_sf"/>
</dbReference>
<dbReference type="SUPFAM" id="SSF47616">
    <property type="entry name" value="GST C-terminal domain-like"/>
    <property type="match status" value="1"/>
</dbReference>
<dbReference type="SFLD" id="SFLDS00019">
    <property type="entry name" value="Glutathione_Transferase_(cytos"/>
    <property type="match status" value="1"/>
</dbReference>
<dbReference type="GeneID" id="41976085"/>
<dbReference type="InterPro" id="IPR004045">
    <property type="entry name" value="Glutathione_S-Trfase_N"/>
</dbReference>
<gene>
    <name evidence="4" type="ORF">E0L32_008638</name>
</gene>
<dbReference type="InterPro" id="IPR036282">
    <property type="entry name" value="Glutathione-S-Trfase_C_sf"/>
</dbReference>
<dbReference type="OrthoDB" id="202840at2759"/>
<dbReference type="GO" id="GO:0006559">
    <property type="term" value="P:L-phenylalanine catabolic process"/>
    <property type="evidence" value="ECO:0007669"/>
    <property type="project" value="TreeGrafter"/>
</dbReference>
<feature type="domain" description="GST C-terminal" evidence="3">
    <location>
        <begin position="105"/>
        <end position="226"/>
    </location>
</feature>
<name>A0A507AZI2_9PEZI</name>
<dbReference type="EMBL" id="SKBQ01000058">
    <property type="protein sequence ID" value="TPX10419.1"/>
    <property type="molecule type" value="Genomic_DNA"/>
</dbReference>
<feature type="domain" description="GST N-terminal" evidence="2">
    <location>
        <begin position="8"/>
        <end position="97"/>
    </location>
</feature>